<sequence>MKVLPEEDYHASLQFIIKEGRTLEKMKAKHLLHGEREEEIIRALASYQNEDGGFGHGLEPDFRLPASSPLATSVALQTLIHHDHLPSARIMIKEAIRYLERSFHADRSGWYAVPPEVNDYPHAFWWTVHENGMSWIDAHWGNPSAEIIGYLLRYKNMVTELPIDELERIALNHLMNLQTFESEHEIYCYLRFFRLHPELRSPTIDEQLERAVKQQIRYDQEAWKDYVPSPMKFIQHPGESLLGIPVEEINKNLDFLADRLKESHCIEPTWEWNDYKEDWEKAKMEWSAILTLEAIDQLRSYERIQKD</sequence>
<dbReference type="Proteomes" id="UP001596990">
    <property type="component" value="Unassembled WGS sequence"/>
</dbReference>
<accession>A0ABW3L1P9</accession>
<proteinExistence type="predicted"/>
<dbReference type="RefSeq" id="WP_386060815.1">
    <property type="nucleotide sequence ID" value="NZ_JBHTKL010000005.1"/>
</dbReference>
<gene>
    <name evidence="1" type="ORF">ACFQ2J_12480</name>
</gene>
<protein>
    <recommendedName>
        <fullName evidence="3">Prenyltransferase</fullName>
    </recommendedName>
</protein>
<keyword evidence="2" id="KW-1185">Reference proteome</keyword>
<dbReference type="InterPro" id="IPR008930">
    <property type="entry name" value="Terpenoid_cyclase/PrenylTrfase"/>
</dbReference>
<comment type="caution">
    <text evidence="1">The sequence shown here is derived from an EMBL/GenBank/DDBJ whole genome shotgun (WGS) entry which is preliminary data.</text>
</comment>
<name>A0ABW3L1P9_9BACI</name>
<organism evidence="1 2">
    <name type="scientific">Thalassobacillus hwangdonensis</name>
    <dbReference type="NCBI Taxonomy" id="546108"/>
    <lineage>
        <taxon>Bacteria</taxon>
        <taxon>Bacillati</taxon>
        <taxon>Bacillota</taxon>
        <taxon>Bacilli</taxon>
        <taxon>Bacillales</taxon>
        <taxon>Bacillaceae</taxon>
        <taxon>Thalassobacillus</taxon>
    </lineage>
</organism>
<dbReference type="EMBL" id="JBHTKL010000005">
    <property type="protein sequence ID" value="MFD1019994.1"/>
    <property type="molecule type" value="Genomic_DNA"/>
</dbReference>
<evidence type="ECO:0008006" key="3">
    <source>
        <dbReference type="Google" id="ProtNLM"/>
    </source>
</evidence>
<dbReference type="Gene3D" id="1.50.10.20">
    <property type="match status" value="1"/>
</dbReference>
<reference evidence="2" key="1">
    <citation type="journal article" date="2019" name="Int. J. Syst. Evol. Microbiol.">
        <title>The Global Catalogue of Microorganisms (GCM) 10K type strain sequencing project: providing services to taxonomists for standard genome sequencing and annotation.</title>
        <authorList>
            <consortium name="The Broad Institute Genomics Platform"/>
            <consortium name="The Broad Institute Genome Sequencing Center for Infectious Disease"/>
            <person name="Wu L."/>
            <person name="Ma J."/>
        </authorList>
    </citation>
    <scope>NUCLEOTIDE SEQUENCE [LARGE SCALE GENOMIC DNA]</scope>
    <source>
        <strain evidence="2">CCUG 56607</strain>
    </source>
</reference>
<evidence type="ECO:0000313" key="1">
    <source>
        <dbReference type="EMBL" id="MFD1019994.1"/>
    </source>
</evidence>
<dbReference type="SUPFAM" id="SSF48239">
    <property type="entry name" value="Terpenoid cyclases/Protein prenyltransferases"/>
    <property type="match status" value="1"/>
</dbReference>
<evidence type="ECO:0000313" key="2">
    <source>
        <dbReference type="Proteomes" id="UP001596990"/>
    </source>
</evidence>